<dbReference type="Proteomes" id="UP000094065">
    <property type="component" value="Unassembled WGS sequence"/>
</dbReference>
<feature type="compositionally biased region" description="Pro residues" evidence="1">
    <location>
        <begin position="25"/>
        <end position="42"/>
    </location>
</feature>
<dbReference type="GeneID" id="30157129"/>
<sequence length="435" mass="47407">MLDVGVPLFPSLRHPLPHADQPTPNTEPLPSQPAPHVTPEPPTRTGLGLYRLSSFYNPHRPPGPDPSNNDDDDGAASDTGSHRSRASAPSFLPTSRWTGSQYFRLRKDQGEYVERERPRSAPGVMAGTQELFEELRVGSPLKGDVLVRNKTLGRYAGEVSRTRSDSAPPFAGDELGWKDGAGVSLEAGPTVSLQYDSSLSSSATLLNTSIGPSPTPTLVDLINTNLKSTQETPDSHPASDSNDKPQSIKTTPNVKTSKKHGRLGAKERRKKMSMRNMRERGKKLEMNEEEARGREQGRGNMVDELPSLDSDLSFPTPASAYDSRYSSNSSDAQVASANDTSKTIQNQTTTSTAPTTVIHDQATPDPEQEVDGASRQTTTLEDTQVKDKSTQVDKTGRQPKTSGKKSSTANEKKDLKREMRMAPTQVTFLFVQNLL</sequence>
<feature type="compositionally biased region" description="Basic residues" evidence="1">
    <location>
        <begin position="256"/>
        <end position="273"/>
    </location>
</feature>
<dbReference type="EMBL" id="AWGJ01000009">
    <property type="protein sequence ID" value="ODN75821.1"/>
    <property type="molecule type" value="Genomic_DNA"/>
</dbReference>
<feature type="region of interest" description="Disordered" evidence="1">
    <location>
        <begin position="228"/>
        <end position="422"/>
    </location>
</feature>
<reference evidence="2 3" key="1">
    <citation type="submission" date="2016-06" db="EMBL/GenBank/DDBJ databases">
        <title>Evolution of pathogenesis and genome organization in the Tremellales.</title>
        <authorList>
            <person name="Cuomo C."/>
            <person name="Litvintseva A."/>
            <person name="Heitman J."/>
            <person name="Chen Y."/>
            <person name="Sun S."/>
            <person name="Springer D."/>
            <person name="Dromer F."/>
            <person name="Young S."/>
            <person name="Zeng Q."/>
            <person name="Chapman S."/>
            <person name="Gujja S."/>
            <person name="Saif S."/>
            <person name="Birren B."/>
        </authorList>
    </citation>
    <scope>NUCLEOTIDE SEQUENCE [LARGE SCALE GENOMIC DNA]</scope>
    <source>
        <strain evidence="2 3">CBS 6039</strain>
    </source>
</reference>
<dbReference type="AlphaFoldDB" id="A0A1E3HK43"/>
<evidence type="ECO:0000256" key="1">
    <source>
        <dbReference type="SAM" id="MobiDB-lite"/>
    </source>
</evidence>
<feature type="compositionally biased region" description="Basic and acidic residues" evidence="1">
    <location>
        <begin position="276"/>
        <end position="297"/>
    </location>
</feature>
<proteinExistence type="predicted"/>
<name>A0A1E3HK43_9TREE</name>
<accession>A0A1E3HK43</accession>
<feature type="compositionally biased region" description="Polar residues" evidence="1">
    <location>
        <begin position="228"/>
        <end position="255"/>
    </location>
</feature>
<protein>
    <submittedName>
        <fullName evidence="2">Uncharacterized protein</fullName>
    </submittedName>
</protein>
<feature type="region of interest" description="Disordered" evidence="1">
    <location>
        <begin position="1"/>
        <end position="93"/>
    </location>
</feature>
<feature type="compositionally biased region" description="Basic and acidic residues" evidence="1">
    <location>
        <begin position="383"/>
        <end position="396"/>
    </location>
</feature>
<feature type="compositionally biased region" description="Low complexity" evidence="1">
    <location>
        <begin position="318"/>
        <end position="332"/>
    </location>
</feature>
<organism evidence="2 3">
    <name type="scientific">Cryptococcus amylolentus CBS 6039</name>
    <dbReference type="NCBI Taxonomy" id="1295533"/>
    <lineage>
        <taxon>Eukaryota</taxon>
        <taxon>Fungi</taxon>
        <taxon>Dikarya</taxon>
        <taxon>Basidiomycota</taxon>
        <taxon>Agaricomycotina</taxon>
        <taxon>Tremellomycetes</taxon>
        <taxon>Tremellales</taxon>
        <taxon>Cryptococcaceae</taxon>
        <taxon>Cryptococcus</taxon>
    </lineage>
</organism>
<keyword evidence="3" id="KW-1185">Reference proteome</keyword>
<feature type="compositionally biased region" description="Polar residues" evidence="1">
    <location>
        <begin position="398"/>
        <end position="409"/>
    </location>
</feature>
<feature type="compositionally biased region" description="Low complexity" evidence="1">
    <location>
        <begin position="340"/>
        <end position="356"/>
    </location>
</feature>
<comment type="caution">
    <text evidence="2">The sequence shown here is derived from an EMBL/GenBank/DDBJ whole genome shotgun (WGS) entry which is preliminary data.</text>
</comment>
<feature type="compositionally biased region" description="Basic and acidic residues" evidence="1">
    <location>
        <begin position="410"/>
        <end position="420"/>
    </location>
</feature>
<dbReference type="RefSeq" id="XP_018991352.1">
    <property type="nucleotide sequence ID" value="XM_019140201.1"/>
</dbReference>
<evidence type="ECO:0000313" key="3">
    <source>
        <dbReference type="Proteomes" id="UP000094065"/>
    </source>
</evidence>
<gene>
    <name evidence="2" type="ORF">L202_05820</name>
</gene>
<evidence type="ECO:0000313" key="2">
    <source>
        <dbReference type="EMBL" id="ODN75821.1"/>
    </source>
</evidence>